<protein>
    <recommendedName>
        <fullName evidence="4 14">GPI ethanolamine phosphate transferase 1</fullName>
        <ecNumber evidence="14">2.-.-.-</ecNumber>
    </recommendedName>
</protein>
<dbReference type="EMBL" id="KV878214">
    <property type="protein sequence ID" value="OJJ33211.1"/>
    <property type="molecule type" value="Genomic_DNA"/>
</dbReference>
<evidence type="ECO:0000256" key="14">
    <source>
        <dbReference type="RuleBase" id="RU367138"/>
    </source>
</evidence>
<sequence length="1031" mass="114462">MARLGRVGFLTLAVVFHLIYCYSIFDIYFVSPIVSGMRPFGVEREPELDAPAKRLFLFVADGLRADRAFEALPDPSPEEPAELENDDLIHLAPFIRSRVLSHGTFGISHTRVPTESRPGHVALIAGLYEDVSAVTTGWKLNPVNFDSVFNRSRHTWSWGSPDILAMFKEGAEPGRVDVDMYPEEFEDFTTDATHLDTWVFDKVKELFQSAKTDPELNAKLRDDKLIFFLHLLGLDTTGHAYRPYSKEYLHNIKVVDQGVKEITKLVEEFYEDDKTAFIFTADHGMSDWGSHGDGHPDNTRTPLVAWGSGVPGPKYAEEDSPSGHEDGFSSGWGLGNIRRHDVAQADVAALMTYLVGLDFPVNSVGQLPLEYIEGSPKEKSLAAFANTQAVLEMYRVKEEQKKAVLLRYKPYEPLADHGETSLAEHLAEIEALIGKEAYEKSIRMSSELLVTALEGLRYLQTYDWLFLRTIVTLGYLGWIAYALTTVIDLHVLHGTSSSNRSMSSTIFFSSALVALFSVLMYQQSSWRYYFYGFFPIFFWEEVFARRKALIAGREILLSHVHSFGGYMKLGVQVLAFVGVLEALVQSYFYREIFTVCFILGALWPLVYGISFITRHPLLSASWTIGCCLMSTFTLLPVVKVENVTTITYGALLMVFTGILYLLFEDGILKKTASSEQSSLSFSSCGSRVVMGAQIGMSLLALIVTRSSVASLQAKQGLPLGNQVVGWSVLVVSLLLPFLHRLYPNSHYMHRLMVLFLTFSPTFIILTISYEGLFYFVFCMTLITWVRLEHAMYVHTAAPVSTEHNQNKSNGSAIPKKPSMESTATVDGETYRYRTLSISDARVALFFFFLLQSAFFSTGNISSISSFSLDSVYRLIPVFAPFSQGALLILKILIPFAIISANLGILNRRLEVAPSALFMVVMSISDVMTLNFFYMVRDEGSWLDIGTTISHFCIASFLCTFVAGLEFLSEVFISGVDFGPTATATGTAVTQAVNGSVEGCQPGDKTGAGDQPNGTARSEKTGSDGAATERDG</sequence>
<dbReference type="AlphaFoldDB" id="A0A1L9RE65"/>
<dbReference type="VEuPathDB" id="FungiDB:ASPWEDRAFT_43286"/>
<evidence type="ECO:0000256" key="13">
    <source>
        <dbReference type="ARBA" id="ARBA00024850"/>
    </source>
</evidence>
<keyword evidence="11" id="KW-0325">Glycoprotein</keyword>
<comment type="similarity">
    <text evidence="3 14">Belongs to the PIGG/PIGN/PIGO family. PIGN subfamily.</text>
</comment>
<dbReference type="PANTHER" id="PTHR12250">
    <property type="entry name" value="PHOSPHATIDYLINOSITOL GLYCAN, CLASS N"/>
    <property type="match status" value="1"/>
</dbReference>
<evidence type="ECO:0000256" key="6">
    <source>
        <dbReference type="ARBA" id="ARBA00022679"/>
    </source>
</evidence>
<feature type="transmembrane region" description="Helical" evidence="14">
    <location>
        <begin position="565"/>
        <end position="586"/>
    </location>
</feature>
<comment type="pathway">
    <text evidence="2 14">Glycolipid biosynthesis; glycosylphosphatidylinositol-anchor biosynthesis.</text>
</comment>
<comment type="function">
    <text evidence="13 14">Ethanolamine phosphate transferase involved in glycosylphosphatidylinositol-anchor biosynthesis. Transfers ethanolamine phosphate to the first alpha-1,4-linked mannose of the glycosylphosphatidylinositol precursor of GPI-anchor.</text>
</comment>
<dbReference type="GeneID" id="63751842"/>
<feature type="domain" description="GPI ethanolamine phosphate transferase 1 C-terminal" evidence="17">
    <location>
        <begin position="454"/>
        <end position="940"/>
    </location>
</feature>
<dbReference type="RefSeq" id="XP_040686888.1">
    <property type="nucleotide sequence ID" value="XM_040835994.1"/>
</dbReference>
<evidence type="ECO:0000256" key="10">
    <source>
        <dbReference type="ARBA" id="ARBA00023136"/>
    </source>
</evidence>
<dbReference type="InterPro" id="IPR017852">
    <property type="entry name" value="GPI_EtnP_transferase_1_C"/>
</dbReference>
<evidence type="ECO:0000313" key="18">
    <source>
        <dbReference type="EMBL" id="OJJ33211.1"/>
    </source>
</evidence>
<evidence type="ECO:0000256" key="12">
    <source>
        <dbReference type="ARBA" id="ARBA00023316"/>
    </source>
</evidence>
<dbReference type="EC" id="2.-.-.-" evidence="14"/>
<feature type="region of interest" description="Disordered" evidence="15">
    <location>
        <begin position="801"/>
        <end position="820"/>
    </location>
</feature>
<dbReference type="SUPFAM" id="SSF53649">
    <property type="entry name" value="Alkaline phosphatase-like"/>
    <property type="match status" value="1"/>
</dbReference>
<evidence type="ECO:0000259" key="16">
    <source>
        <dbReference type="Pfam" id="PF00884"/>
    </source>
</evidence>
<dbReference type="GO" id="GO:0005789">
    <property type="term" value="C:endoplasmic reticulum membrane"/>
    <property type="evidence" value="ECO:0007669"/>
    <property type="project" value="UniProtKB-SubCell"/>
</dbReference>
<feature type="compositionally biased region" description="Basic and acidic residues" evidence="15">
    <location>
        <begin position="1016"/>
        <end position="1031"/>
    </location>
</feature>
<dbReference type="GO" id="GO:0051377">
    <property type="term" value="F:mannose-ethanolamine phosphotransferase activity"/>
    <property type="evidence" value="ECO:0007669"/>
    <property type="project" value="UniProtKB-UniRule"/>
</dbReference>
<feature type="transmembrane region" description="Helical" evidence="14">
    <location>
        <begin position="884"/>
        <end position="904"/>
    </location>
</feature>
<proteinExistence type="inferred from homology"/>
<evidence type="ECO:0000256" key="4">
    <source>
        <dbReference type="ARBA" id="ARBA00020831"/>
    </source>
</evidence>
<evidence type="ECO:0000256" key="5">
    <source>
        <dbReference type="ARBA" id="ARBA00022502"/>
    </source>
</evidence>
<keyword evidence="7 14" id="KW-0812">Transmembrane</keyword>
<feature type="compositionally biased region" description="Polar residues" evidence="15">
    <location>
        <begin position="801"/>
        <end position="811"/>
    </location>
</feature>
<dbReference type="GO" id="GO:0071555">
    <property type="term" value="P:cell wall organization"/>
    <property type="evidence" value="ECO:0007669"/>
    <property type="project" value="UniProtKB-KW"/>
</dbReference>
<keyword evidence="9 14" id="KW-1133">Transmembrane helix</keyword>
<dbReference type="InterPro" id="IPR017850">
    <property type="entry name" value="Alkaline_phosphatase_core_sf"/>
</dbReference>
<evidence type="ECO:0000313" key="19">
    <source>
        <dbReference type="Proteomes" id="UP000184383"/>
    </source>
</evidence>
<feature type="transmembrane region" description="Helical" evidence="14">
    <location>
        <begin position="771"/>
        <end position="787"/>
    </location>
</feature>
<evidence type="ECO:0000256" key="1">
    <source>
        <dbReference type="ARBA" id="ARBA00004477"/>
    </source>
</evidence>
<feature type="transmembrane region" description="Helical" evidence="14">
    <location>
        <begin position="504"/>
        <end position="522"/>
    </location>
</feature>
<comment type="subcellular location">
    <subcellularLocation>
        <location evidence="1 14">Endoplasmic reticulum membrane</location>
        <topology evidence="1 14">Multi-pass membrane protein</topology>
    </subcellularLocation>
</comment>
<evidence type="ECO:0000256" key="15">
    <source>
        <dbReference type="SAM" id="MobiDB-lite"/>
    </source>
</evidence>
<dbReference type="OrthoDB" id="2748310at2759"/>
<dbReference type="Pfam" id="PF04987">
    <property type="entry name" value="PigN"/>
    <property type="match status" value="1"/>
</dbReference>
<organism evidence="18 19">
    <name type="scientific">Aspergillus wentii DTO 134E9</name>
    <dbReference type="NCBI Taxonomy" id="1073089"/>
    <lineage>
        <taxon>Eukaryota</taxon>
        <taxon>Fungi</taxon>
        <taxon>Dikarya</taxon>
        <taxon>Ascomycota</taxon>
        <taxon>Pezizomycotina</taxon>
        <taxon>Eurotiomycetes</taxon>
        <taxon>Eurotiomycetidae</taxon>
        <taxon>Eurotiales</taxon>
        <taxon>Aspergillaceae</taxon>
        <taxon>Aspergillus</taxon>
        <taxon>Aspergillus subgen. Cremei</taxon>
    </lineage>
</organism>
<keyword evidence="8 14" id="KW-0256">Endoplasmic reticulum</keyword>
<dbReference type="Proteomes" id="UP000184383">
    <property type="component" value="Unassembled WGS sequence"/>
</dbReference>
<evidence type="ECO:0000256" key="2">
    <source>
        <dbReference type="ARBA" id="ARBA00004687"/>
    </source>
</evidence>
<feature type="transmembrane region" description="Helical" evidence="14">
    <location>
        <begin position="617"/>
        <end position="637"/>
    </location>
</feature>
<dbReference type="InterPro" id="IPR000917">
    <property type="entry name" value="Sulfatase_N"/>
</dbReference>
<feature type="transmembrane region" description="Helical" evidence="14">
    <location>
        <begin position="528"/>
        <end position="544"/>
    </location>
</feature>
<dbReference type="STRING" id="1073089.A0A1L9RE65"/>
<dbReference type="CDD" id="cd16020">
    <property type="entry name" value="GPI_EPT_1"/>
    <property type="match status" value="1"/>
</dbReference>
<keyword evidence="19" id="KW-1185">Reference proteome</keyword>
<feature type="transmembrane region" description="Helical" evidence="14">
    <location>
        <begin position="465"/>
        <end position="492"/>
    </location>
</feature>
<evidence type="ECO:0000256" key="8">
    <source>
        <dbReference type="ARBA" id="ARBA00022824"/>
    </source>
</evidence>
<dbReference type="InterPro" id="IPR037671">
    <property type="entry name" value="PIGN_N"/>
</dbReference>
<keyword evidence="5 14" id="KW-0337">GPI-anchor biosynthesis</keyword>
<feature type="region of interest" description="Disordered" evidence="15">
    <location>
        <begin position="994"/>
        <end position="1031"/>
    </location>
</feature>
<dbReference type="FunFam" id="3.40.720.10:FF:000015">
    <property type="entry name" value="GPI ethanolamine phosphate transferase 1"/>
    <property type="match status" value="1"/>
</dbReference>
<feature type="transmembrane region" description="Helical" evidence="14">
    <location>
        <begin position="643"/>
        <end position="663"/>
    </location>
</feature>
<feature type="transmembrane region" description="Helical" evidence="14">
    <location>
        <begin position="842"/>
        <end position="864"/>
    </location>
</feature>
<evidence type="ECO:0000256" key="9">
    <source>
        <dbReference type="ARBA" id="ARBA00022989"/>
    </source>
</evidence>
<evidence type="ECO:0000256" key="3">
    <source>
        <dbReference type="ARBA" id="ARBA00008400"/>
    </source>
</evidence>
<feature type="transmembrane region" description="Helical" evidence="14">
    <location>
        <begin position="592"/>
        <end position="610"/>
    </location>
</feature>
<dbReference type="InterPro" id="IPR007070">
    <property type="entry name" value="GPI_EtnP_transferase_1"/>
</dbReference>
<keyword evidence="12" id="KW-0961">Cell wall biogenesis/degradation</keyword>
<dbReference type="PANTHER" id="PTHR12250:SF0">
    <property type="entry name" value="GPI ETHANOLAMINE PHOSPHATE TRANSFERASE 1"/>
    <property type="match status" value="1"/>
</dbReference>
<evidence type="ECO:0000256" key="7">
    <source>
        <dbReference type="ARBA" id="ARBA00022692"/>
    </source>
</evidence>
<feature type="transmembrane region" description="Helical" evidence="14">
    <location>
        <begin position="7"/>
        <end position="30"/>
    </location>
</feature>
<feature type="transmembrane region" description="Helical" evidence="14">
    <location>
        <begin position="947"/>
        <end position="967"/>
    </location>
</feature>
<evidence type="ECO:0000259" key="17">
    <source>
        <dbReference type="Pfam" id="PF04987"/>
    </source>
</evidence>
<dbReference type="Gene3D" id="3.40.720.10">
    <property type="entry name" value="Alkaline Phosphatase, subunit A"/>
    <property type="match status" value="1"/>
</dbReference>
<dbReference type="GO" id="GO:0006506">
    <property type="term" value="P:GPI anchor biosynthetic process"/>
    <property type="evidence" value="ECO:0007669"/>
    <property type="project" value="UniProtKB-UniPathway"/>
</dbReference>
<dbReference type="UniPathway" id="UPA00196"/>
<keyword evidence="6 14" id="KW-0808">Transferase</keyword>
<evidence type="ECO:0000256" key="11">
    <source>
        <dbReference type="ARBA" id="ARBA00023180"/>
    </source>
</evidence>
<feature type="transmembrane region" description="Helical" evidence="14">
    <location>
        <begin position="723"/>
        <end position="742"/>
    </location>
</feature>
<feature type="transmembrane region" description="Helical" evidence="14">
    <location>
        <begin position="916"/>
        <end position="935"/>
    </location>
</feature>
<dbReference type="Pfam" id="PF00884">
    <property type="entry name" value="Sulfatase"/>
    <property type="match status" value="1"/>
</dbReference>
<name>A0A1L9RE65_ASPWE</name>
<accession>A0A1L9RE65</accession>
<gene>
    <name evidence="18" type="ORF">ASPWEDRAFT_43286</name>
</gene>
<reference evidence="19" key="1">
    <citation type="journal article" date="2017" name="Genome Biol.">
        <title>Comparative genomics reveals high biological diversity and specific adaptations in the industrially and medically important fungal genus Aspergillus.</title>
        <authorList>
            <person name="de Vries R.P."/>
            <person name="Riley R."/>
            <person name="Wiebenga A."/>
            <person name="Aguilar-Osorio G."/>
            <person name="Amillis S."/>
            <person name="Uchima C.A."/>
            <person name="Anderluh G."/>
            <person name="Asadollahi M."/>
            <person name="Askin M."/>
            <person name="Barry K."/>
            <person name="Battaglia E."/>
            <person name="Bayram O."/>
            <person name="Benocci T."/>
            <person name="Braus-Stromeyer S.A."/>
            <person name="Caldana C."/>
            <person name="Canovas D."/>
            <person name="Cerqueira G.C."/>
            <person name="Chen F."/>
            <person name="Chen W."/>
            <person name="Choi C."/>
            <person name="Clum A."/>
            <person name="Dos Santos R.A."/>
            <person name="Damasio A.R."/>
            <person name="Diallinas G."/>
            <person name="Emri T."/>
            <person name="Fekete E."/>
            <person name="Flipphi M."/>
            <person name="Freyberg S."/>
            <person name="Gallo A."/>
            <person name="Gournas C."/>
            <person name="Habgood R."/>
            <person name="Hainaut M."/>
            <person name="Harispe M.L."/>
            <person name="Henrissat B."/>
            <person name="Hilden K.S."/>
            <person name="Hope R."/>
            <person name="Hossain A."/>
            <person name="Karabika E."/>
            <person name="Karaffa L."/>
            <person name="Karanyi Z."/>
            <person name="Krasevec N."/>
            <person name="Kuo A."/>
            <person name="Kusch H."/>
            <person name="LaButti K."/>
            <person name="Lagendijk E.L."/>
            <person name="Lapidus A."/>
            <person name="Levasseur A."/>
            <person name="Lindquist E."/>
            <person name="Lipzen A."/>
            <person name="Logrieco A.F."/>
            <person name="MacCabe A."/>
            <person name="Maekelae M.R."/>
            <person name="Malavazi I."/>
            <person name="Melin P."/>
            <person name="Meyer V."/>
            <person name="Mielnichuk N."/>
            <person name="Miskei M."/>
            <person name="Molnar A.P."/>
            <person name="Mule G."/>
            <person name="Ngan C.Y."/>
            <person name="Orejas M."/>
            <person name="Orosz E."/>
            <person name="Ouedraogo J.P."/>
            <person name="Overkamp K.M."/>
            <person name="Park H.-S."/>
            <person name="Perrone G."/>
            <person name="Piumi F."/>
            <person name="Punt P.J."/>
            <person name="Ram A.F."/>
            <person name="Ramon A."/>
            <person name="Rauscher S."/>
            <person name="Record E."/>
            <person name="Riano-Pachon D.M."/>
            <person name="Robert V."/>
            <person name="Roehrig J."/>
            <person name="Ruller R."/>
            <person name="Salamov A."/>
            <person name="Salih N.S."/>
            <person name="Samson R.A."/>
            <person name="Sandor E."/>
            <person name="Sanguinetti M."/>
            <person name="Schuetze T."/>
            <person name="Sepcic K."/>
            <person name="Shelest E."/>
            <person name="Sherlock G."/>
            <person name="Sophianopoulou V."/>
            <person name="Squina F.M."/>
            <person name="Sun H."/>
            <person name="Susca A."/>
            <person name="Todd R.B."/>
            <person name="Tsang A."/>
            <person name="Unkles S.E."/>
            <person name="van de Wiele N."/>
            <person name="van Rossen-Uffink D."/>
            <person name="Oliveira J.V."/>
            <person name="Vesth T.C."/>
            <person name="Visser J."/>
            <person name="Yu J.-H."/>
            <person name="Zhou M."/>
            <person name="Andersen M.R."/>
            <person name="Archer D.B."/>
            <person name="Baker S.E."/>
            <person name="Benoit I."/>
            <person name="Brakhage A.A."/>
            <person name="Braus G.H."/>
            <person name="Fischer R."/>
            <person name="Frisvad J.C."/>
            <person name="Goldman G.H."/>
            <person name="Houbraken J."/>
            <person name="Oakley B."/>
            <person name="Pocsi I."/>
            <person name="Scazzocchio C."/>
            <person name="Seiboth B."/>
            <person name="vanKuyk P.A."/>
            <person name="Wortman J."/>
            <person name="Dyer P.S."/>
            <person name="Grigoriev I.V."/>
        </authorList>
    </citation>
    <scope>NUCLEOTIDE SEQUENCE [LARGE SCALE GENOMIC DNA]</scope>
    <source>
        <strain evidence="19">DTO 134E9</strain>
    </source>
</reference>
<keyword evidence="10 14" id="KW-0472">Membrane</keyword>
<feature type="domain" description="Sulfatase N-terminal" evidence="16">
    <location>
        <begin position="190"/>
        <end position="321"/>
    </location>
</feature>